<sequence length="289" mass="33625">MTDPSTVARDLIEILNPGRIRYKSCKTSTLSKYRSLDDENYGKEINYRIQLPDDIHAYNHAPTMLYSRKSINEFKQYVRSSIIQMQERTEMIDTKELMVAIYSMEKVCGRNQPVLIPTSVASITKAKNYIKTISFDQSEQNFVEKWLEELFSEAIQILNDNKYSDEIPQRYEIHVIGFDCLKSATTLIFNSIKSNKYEIIDRPGKRRCPIHIIVKSTENSIHLKFVDAKNYVSADMKFQQVLWFLHEIKIASLIPYINHRMYMPGGVNETESLCLVRASQGWSEKGQKL</sequence>
<protein>
    <submittedName>
        <fullName evidence="1">Uncharacterized protein</fullName>
    </submittedName>
</protein>
<evidence type="ECO:0000313" key="1">
    <source>
        <dbReference type="EMBL" id="KAA6397638.1"/>
    </source>
</evidence>
<name>A0A5J4WRU4_9EUKA</name>
<dbReference type="AlphaFoldDB" id="A0A5J4WRU4"/>
<comment type="caution">
    <text evidence="1">The sequence shown here is derived from an EMBL/GenBank/DDBJ whole genome shotgun (WGS) entry which is preliminary data.</text>
</comment>
<dbReference type="EMBL" id="SNRW01001134">
    <property type="protein sequence ID" value="KAA6397638.1"/>
    <property type="molecule type" value="Genomic_DNA"/>
</dbReference>
<proteinExistence type="predicted"/>
<gene>
    <name evidence="1" type="ORF">EZS28_006835</name>
</gene>
<dbReference type="Proteomes" id="UP000324800">
    <property type="component" value="Unassembled WGS sequence"/>
</dbReference>
<reference evidence="1 2" key="1">
    <citation type="submission" date="2019-03" db="EMBL/GenBank/DDBJ databases">
        <title>Single cell metagenomics reveals metabolic interactions within the superorganism composed of flagellate Streblomastix strix and complex community of Bacteroidetes bacteria on its surface.</title>
        <authorList>
            <person name="Treitli S.C."/>
            <person name="Kolisko M."/>
            <person name="Husnik F."/>
            <person name="Keeling P."/>
            <person name="Hampl V."/>
        </authorList>
    </citation>
    <scope>NUCLEOTIDE SEQUENCE [LARGE SCALE GENOMIC DNA]</scope>
    <source>
        <strain evidence="1">ST1C</strain>
    </source>
</reference>
<dbReference type="OrthoDB" id="5988713at2759"/>
<evidence type="ECO:0000313" key="2">
    <source>
        <dbReference type="Proteomes" id="UP000324800"/>
    </source>
</evidence>
<organism evidence="1 2">
    <name type="scientific">Streblomastix strix</name>
    <dbReference type="NCBI Taxonomy" id="222440"/>
    <lineage>
        <taxon>Eukaryota</taxon>
        <taxon>Metamonada</taxon>
        <taxon>Preaxostyla</taxon>
        <taxon>Oxymonadida</taxon>
        <taxon>Streblomastigidae</taxon>
        <taxon>Streblomastix</taxon>
    </lineage>
</organism>
<accession>A0A5J4WRU4</accession>